<dbReference type="AlphaFoldDB" id="A0AA39FHU6"/>
<dbReference type="EMBL" id="JAQQBS010000004">
    <property type="protein sequence ID" value="KAK0169783.1"/>
    <property type="molecule type" value="Genomic_DNA"/>
</dbReference>
<proteinExistence type="predicted"/>
<keyword evidence="3" id="KW-1185">Reference proteome</keyword>
<evidence type="ECO:0000313" key="2">
    <source>
        <dbReference type="EMBL" id="KAK0169783.1"/>
    </source>
</evidence>
<feature type="compositionally biased region" description="Acidic residues" evidence="1">
    <location>
        <begin position="428"/>
        <end position="442"/>
    </location>
</feature>
<reference evidence="2" key="1">
    <citation type="journal article" date="2023" name="bioRxiv">
        <title>Scaffold-level genome assemblies of two parasitoid biocontrol wasps reveal the parthenogenesis mechanism and an associated novel virus.</title>
        <authorList>
            <person name="Inwood S."/>
            <person name="Skelly J."/>
            <person name="Guhlin J."/>
            <person name="Harrop T."/>
            <person name="Goldson S."/>
            <person name="Dearden P."/>
        </authorList>
    </citation>
    <scope>NUCLEOTIDE SEQUENCE</scope>
    <source>
        <strain evidence="2">Irish</strain>
        <tissue evidence="2">Whole body</tissue>
    </source>
</reference>
<feature type="region of interest" description="Disordered" evidence="1">
    <location>
        <begin position="425"/>
        <end position="454"/>
    </location>
</feature>
<protein>
    <submittedName>
        <fullName evidence="2">Uncharacterized protein</fullName>
    </submittedName>
</protein>
<organism evidence="2 3">
    <name type="scientific">Microctonus aethiopoides</name>
    <dbReference type="NCBI Taxonomy" id="144406"/>
    <lineage>
        <taxon>Eukaryota</taxon>
        <taxon>Metazoa</taxon>
        <taxon>Ecdysozoa</taxon>
        <taxon>Arthropoda</taxon>
        <taxon>Hexapoda</taxon>
        <taxon>Insecta</taxon>
        <taxon>Pterygota</taxon>
        <taxon>Neoptera</taxon>
        <taxon>Endopterygota</taxon>
        <taxon>Hymenoptera</taxon>
        <taxon>Apocrita</taxon>
        <taxon>Ichneumonoidea</taxon>
        <taxon>Braconidae</taxon>
        <taxon>Euphorinae</taxon>
        <taxon>Microctonus</taxon>
    </lineage>
</organism>
<name>A0AA39FHU6_9HYME</name>
<evidence type="ECO:0000313" key="3">
    <source>
        <dbReference type="Proteomes" id="UP001168990"/>
    </source>
</evidence>
<dbReference type="Proteomes" id="UP001168990">
    <property type="component" value="Unassembled WGS sequence"/>
</dbReference>
<evidence type="ECO:0000256" key="1">
    <source>
        <dbReference type="SAM" id="MobiDB-lite"/>
    </source>
</evidence>
<accession>A0AA39FHU6</accession>
<comment type="caution">
    <text evidence="2">The sequence shown here is derived from an EMBL/GenBank/DDBJ whole genome shotgun (WGS) entry which is preliminary data.</text>
</comment>
<reference evidence="2" key="2">
    <citation type="submission" date="2023-03" db="EMBL/GenBank/DDBJ databases">
        <authorList>
            <person name="Inwood S.N."/>
            <person name="Skelly J.G."/>
            <person name="Guhlin J."/>
            <person name="Harrop T.W.R."/>
            <person name="Goldson S.G."/>
            <person name="Dearden P.K."/>
        </authorList>
    </citation>
    <scope>NUCLEOTIDE SEQUENCE</scope>
    <source>
        <strain evidence="2">Irish</strain>
        <tissue evidence="2">Whole body</tissue>
    </source>
</reference>
<gene>
    <name evidence="2" type="ORF">PV328_010424</name>
</gene>
<sequence length="454" mass="51945">MGKRHLKCVICKKSSDKIIVLNDEKLQKCKNFLKIRKDNNLKFSDLILPENVTQIDGYHSQCYRHFSALMKHHVEKSRSIPCQPSKSSTGDSLITRNAEEPITVDEISSAPVNIENMEICEENLDIPASLENLEQLRNEDVIVTNTNVCFFCTKSAKKWKGQIQKLCDLDTASLKRAIEPFRSFVSDTEVFNKLQQAQESTILKAHRVCRKDYINSLRLFVDKPQTSFHKNLEFHKEGFENICQFIDDNIIVNKECYTFTFLCDFYEASIKNAASEDGDIYDNILSKANFESKLKKHYEGQLKFSIFHNKKIVGPIDREIDENIYSLLEEKSILHNAALILRGKILDIDQKTLPEKITTSDLLKGECNIPQTLKDFYLTVLTGCHSRRRKSIENYRVSNSLAADLIHNVSKEDIDENTTEVDIGNGLFDDENGLFGSEEDLSDSGSLESSEEEE</sequence>